<feature type="chain" id="PRO_5019341383" description="RxLR effector protein" evidence="1">
    <location>
        <begin position="21"/>
        <end position="158"/>
    </location>
</feature>
<dbReference type="InParanoid" id="A0A409VZX6"/>
<keyword evidence="1" id="KW-0732">Signal</keyword>
<evidence type="ECO:0008006" key="4">
    <source>
        <dbReference type="Google" id="ProtNLM"/>
    </source>
</evidence>
<evidence type="ECO:0000313" key="3">
    <source>
        <dbReference type="Proteomes" id="UP000284842"/>
    </source>
</evidence>
<comment type="caution">
    <text evidence="2">The sequence shown here is derived from an EMBL/GenBank/DDBJ whole genome shotgun (WGS) entry which is preliminary data.</text>
</comment>
<sequence length="158" mass="17123">MVQISKFFLVSLLAALPIFAAPLNHSAGVAASLSHVKTDNEMSATGNLNNVNLTSSQSHPDHASPAGHVLEARAPLFGFIKNIAKSIFGREPIDNDVEEIMVRANIDNDDLITRASGFQDLEARAPLFGFIKKIASSIFGRELNDNEVREVLARIDAQ</sequence>
<name>A0A409VZX6_9AGAR</name>
<protein>
    <recommendedName>
        <fullName evidence="4">RxLR effector protein</fullName>
    </recommendedName>
</protein>
<dbReference type="Proteomes" id="UP000284842">
    <property type="component" value="Unassembled WGS sequence"/>
</dbReference>
<dbReference type="OrthoDB" id="5150177at2759"/>
<evidence type="ECO:0000313" key="2">
    <source>
        <dbReference type="EMBL" id="PPQ71771.1"/>
    </source>
</evidence>
<reference evidence="2 3" key="1">
    <citation type="journal article" date="2018" name="Evol. Lett.">
        <title>Horizontal gene cluster transfer increased hallucinogenic mushroom diversity.</title>
        <authorList>
            <person name="Reynolds H.T."/>
            <person name="Vijayakumar V."/>
            <person name="Gluck-Thaler E."/>
            <person name="Korotkin H.B."/>
            <person name="Matheny P.B."/>
            <person name="Slot J.C."/>
        </authorList>
    </citation>
    <scope>NUCLEOTIDE SEQUENCE [LARGE SCALE GENOMIC DNA]</scope>
    <source>
        <strain evidence="2 3">2629</strain>
    </source>
</reference>
<proteinExistence type="predicted"/>
<gene>
    <name evidence="2" type="ORF">CVT24_006532</name>
</gene>
<accession>A0A409VZX6</accession>
<dbReference type="AlphaFoldDB" id="A0A409VZX6"/>
<dbReference type="EMBL" id="NHTK01005901">
    <property type="protein sequence ID" value="PPQ71771.1"/>
    <property type="molecule type" value="Genomic_DNA"/>
</dbReference>
<evidence type="ECO:0000256" key="1">
    <source>
        <dbReference type="SAM" id="SignalP"/>
    </source>
</evidence>
<organism evidence="2 3">
    <name type="scientific">Panaeolus cyanescens</name>
    <dbReference type="NCBI Taxonomy" id="181874"/>
    <lineage>
        <taxon>Eukaryota</taxon>
        <taxon>Fungi</taxon>
        <taxon>Dikarya</taxon>
        <taxon>Basidiomycota</taxon>
        <taxon>Agaricomycotina</taxon>
        <taxon>Agaricomycetes</taxon>
        <taxon>Agaricomycetidae</taxon>
        <taxon>Agaricales</taxon>
        <taxon>Agaricineae</taxon>
        <taxon>Galeropsidaceae</taxon>
        <taxon>Panaeolus</taxon>
    </lineage>
</organism>
<keyword evidence="3" id="KW-1185">Reference proteome</keyword>
<feature type="signal peptide" evidence="1">
    <location>
        <begin position="1"/>
        <end position="20"/>
    </location>
</feature>